<evidence type="ECO:0000313" key="2">
    <source>
        <dbReference type="EMBL" id="GGJ06428.1"/>
    </source>
</evidence>
<keyword evidence="1" id="KW-1133">Transmembrane helix</keyword>
<dbReference type="EMBL" id="BMNN01000006">
    <property type="protein sequence ID" value="GGJ06428.1"/>
    <property type="molecule type" value="Genomic_DNA"/>
</dbReference>
<proteinExistence type="predicted"/>
<dbReference type="InterPro" id="IPR032637">
    <property type="entry name" value="Phage_holin-like"/>
</dbReference>
<protein>
    <submittedName>
        <fullName evidence="2">Uncharacterized protein</fullName>
    </submittedName>
</protein>
<dbReference type="Pfam" id="PF16931">
    <property type="entry name" value="Phage_holin_8"/>
    <property type="match status" value="1"/>
</dbReference>
<evidence type="ECO:0000313" key="3">
    <source>
        <dbReference type="Proteomes" id="UP000633263"/>
    </source>
</evidence>
<gene>
    <name evidence="2" type="ORF">GCM10009083_24280</name>
</gene>
<keyword evidence="3" id="KW-1185">Reference proteome</keyword>
<dbReference type="Proteomes" id="UP000633263">
    <property type="component" value="Unassembled WGS sequence"/>
</dbReference>
<accession>A0ABQ2CT48</accession>
<feature type="transmembrane region" description="Helical" evidence="1">
    <location>
        <begin position="35"/>
        <end position="55"/>
    </location>
</feature>
<sequence length="66" mass="7027">MPRRIMFFCISFVMGYLSAPAVARAEVFGIGPIELPALAAFICSALIVTVTLAAIRTRGQASPREG</sequence>
<keyword evidence="1" id="KW-0812">Transmembrane</keyword>
<organism evidence="2 3">
    <name type="scientific">Halopseudomonas pertucinogena</name>
    <dbReference type="NCBI Taxonomy" id="86175"/>
    <lineage>
        <taxon>Bacteria</taxon>
        <taxon>Pseudomonadati</taxon>
        <taxon>Pseudomonadota</taxon>
        <taxon>Gammaproteobacteria</taxon>
        <taxon>Pseudomonadales</taxon>
        <taxon>Pseudomonadaceae</taxon>
        <taxon>Halopseudomonas</taxon>
    </lineage>
</organism>
<reference evidence="3" key="1">
    <citation type="journal article" date="2019" name="Int. J. Syst. Evol. Microbiol.">
        <title>The Global Catalogue of Microorganisms (GCM) 10K type strain sequencing project: providing services to taxonomists for standard genome sequencing and annotation.</title>
        <authorList>
            <consortium name="The Broad Institute Genomics Platform"/>
            <consortium name="The Broad Institute Genome Sequencing Center for Infectious Disease"/>
            <person name="Wu L."/>
            <person name="Ma J."/>
        </authorList>
    </citation>
    <scope>NUCLEOTIDE SEQUENCE [LARGE SCALE GENOMIC DNA]</scope>
    <source>
        <strain evidence="3">JCM 11590</strain>
    </source>
</reference>
<name>A0ABQ2CT48_9GAMM</name>
<keyword evidence="1" id="KW-0472">Membrane</keyword>
<comment type="caution">
    <text evidence="2">The sequence shown here is derived from an EMBL/GenBank/DDBJ whole genome shotgun (WGS) entry which is preliminary data.</text>
</comment>
<evidence type="ECO:0000256" key="1">
    <source>
        <dbReference type="SAM" id="Phobius"/>
    </source>
</evidence>